<evidence type="ECO:0000313" key="2">
    <source>
        <dbReference type="EMBL" id="PNY12254.1"/>
    </source>
</evidence>
<name>A0A2K3PAH9_TRIPR</name>
<evidence type="ECO:0000256" key="1">
    <source>
        <dbReference type="SAM" id="MobiDB-lite"/>
    </source>
</evidence>
<gene>
    <name evidence="2" type="ORF">L195_g008880</name>
</gene>
<feature type="compositionally biased region" description="Pro residues" evidence="1">
    <location>
        <begin position="49"/>
        <end position="59"/>
    </location>
</feature>
<proteinExistence type="predicted"/>
<dbReference type="AlphaFoldDB" id="A0A2K3PAH9"/>
<accession>A0A2K3PAH9</accession>
<evidence type="ECO:0000313" key="3">
    <source>
        <dbReference type="Proteomes" id="UP000236291"/>
    </source>
</evidence>
<organism evidence="2 3">
    <name type="scientific">Trifolium pratense</name>
    <name type="common">Red clover</name>
    <dbReference type="NCBI Taxonomy" id="57577"/>
    <lineage>
        <taxon>Eukaryota</taxon>
        <taxon>Viridiplantae</taxon>
        <taxon>Streptophyta</taxon>
        <taxon>Embryophyta</taxon>
        <taxon>Tracheophyta</taxon>
        <taxon>Spermatophyta</taxon>
        <taxon>Magnoliopsida</taxon>
        <taxon>eudicotyledons</taxon>
        <taxon>Gunneridae</taxon>
        <taxon>Pentapetalae</taxon>
        <taxon>rosids</taxon>
        <taxon>fabids</taxon>
        <taxon>Fabales</taxon>
        <taxon>Fabaceae</taxon>
        <taxon>Papilionoideae</taxon>
        <taxon>50 kb inversion clade</taxon>
        <taxon>NPAAA clade</taxon>
        <taxon>Hologalegina</taxon>
        <taxon>IRL clade</taxon>
        <taxon>Trifolieae</taxon>
        <taxon>Trifolium</taxon>
    </lineage>
</organism>
<reference evidence="2 3" key="1">
    <citation type="journal article" date="2014" name="Am. J. Bot.">
        <title>Genome assembly and annotation for red clover (Trifolium pratense; Fabaceae).</title>
        <authorList>
            <person name="Istvanek J."/>
            <person name="Jaros M."/>
            <person name="Krenek A."/>
            <person name="Repkova J."/>
        </authorList>
    </citation>
    <scope>NUCLEOTIDE SEQUENCE [LARGE SCALE GENOMIC DNA]</scope>
    <source>
        <strain evidence="3">cv. Tatra</strain>
        <tissue evidence="2">Young leaves</tissue>
    </source>
</reference>
<protein>
    <recommendedName>
        <fullName evidence="4">Retrotransposon-derived protein PEG10-like</fullName>
    </recommendedName>
</protein>
<dbReference type="Proteomes" id="UP000236291">
    <property type="component" value="Unassembled WGS sequence"/>
</dbReference>
<comment type="caution">
    <text evidence="2">The sequence shown here is derived from an EMBL/GenBank/DDBJ whole genome shotgun (WGS) entry which is preliminary data.</text>
</comment>
<feature type="region of interest" description="Disordered" evidence="1">
    <location>
        <begin position="33"/>
        <end position="65"/>
    </location>
</feature>
<evidence type="ECO:0008006" key="4">
    <source>
        <dbReference type="Google" id="ProtNLM"/>
    </source>
</evidence>
<sequence length="124" mass="14121">MTRTNDRFDELSQQITLFQAHISASLADVSQRVASLERSSPDPSSSSAVPPPPPAPPSTPRLKLDLPRFDGQNASGWIFKISQFFTYHHTPEEERITIASFYLDGPALSWYQWMYRNGQILSWH</sequence>
<reference evidence="2 3" key="2">
    <citation type="journal article" date="2017" name="Front. Plant Sci.">
        <title>Gene Classification and Mining of Molecular Markers Useful in Red Clover (Trifolium pratense) Breeding.</title>
        <authorList>
            <person name="Istvanek J."/>
            <person name="Dluhosova J."/>
            <person name="Dluhos P."/>
            <person name="Patkova L."/>
            <person name="Nedelnik J."/>
            <person name="Repkova J."/>
        </authorList>
    </citation>
    <scope>NUCLEOTIDE SEQUENCE [LARGE SCALE GENOMIC DNA]</scope>
    <source>
        <strain evidence="3">cv. Tatra</strain>
        <tissue evidence="2">Young leaves</tissue>
    </source>
</reference>
<dbReference type="EMBL" id="ASHM01005148">
    <property type="protein sequence ID" value="PNY12254.1"/>
    <property type="molecule type" value="Genomic_DNA"/>
</dbReference>